<proteinExistence type="predicted"/>
<dbReference type="AlphaFoldDB" id="A0A484FRL3"/>
<protein>
    <submittedName>
        <fullName evidence="1">Uncharacterized protein</fullName>
    </submittedName>
</protein>
<gene>
    <name evidence="1" type="ORF">Cob_v007314</name>
</gene>
<reference evidence="2" key="1">
    <citation type="journal article" date="2013" name="New Phytol.">
        <title>Comparative genomic and transcriptomic analyses reveal the hemibiotrophic stage shift of Colletotrichum fungi.</title>
        <authorList>
            <person name="Gan P."/>
            <person name="Ikeda K."/>
            <person name="Irieda H."/>
            <person name="Narusaka M."/>
            <person name="O'Connell R.J."/>
            <person name="Narusaka Y."/>
            <person name="Takano Y."/>
            <person name="Kubo Y."/>
            <person name="Shirasu K."/>
        </authorList>
    </citation>
    <scope>NUCLEOTIDE SEQUENCE [LARGE SCALE GENOMIC DNA]</scope>
    <source>
        <strain evidence="2">104-T / ATCC 96160 / CBS 514.97 / LARS 414 / MAFF 240422</strain>
    </source>
</reference>
<dbReference type="Proteomes" id="UP000014480">
    <property type="component" value="Unassembled WGS sequence"/>
</dbReference>
<keyword evidence="2" id="KW-1185">Reference proteome</keyword>
<evidence type="ECO:0000313" key="1">
    <source>
        <dbReference type="EMBL" id="TDZ20124.1"/>
    </source>
</evidence>
<organism evidence="1 2">
    <name type="scientific">Colletotrichum orbiculare (strain 104-T / ATCC 96160 / CBS 514.97 / LARS 414 / MAFF 240422)</name>
    <name type="common">Cucumber anthracnose fungus</name>
    <name type="synonym">Colletotrichum lagenarium</name>
    <dbReference type="NCBI Taxonomy" id="1213857"/>
    <lineage>
        <taxon>Eukaryota</taxon>
        <taxon>Fungi</taxon>
        <taxon>Dikarya</taxon>
        <taxon>Ascomycota</taxon>
        <taxon>Pezizomycotina</taxon>
        <taxon>Sordariomycetes</taxon>
        <taxon>Hypocreomycetidae</taxon>
        <taxon>Glomerellales</taxon>
        <taxon>Glomerellaceae</taxon>
        <taxon>Colletotrichum</taxon>
        <taxon>Colletotrichum orbiculare species complex</taxon>
    </lineage>
</organism>
<sequence length="72" mass="7794">MLAPNRMDVHHALPATVSQSITQQAVNSKRGPVQLTGLTVRCDGSHKRLSSELLLDSSCAGGWIIALPRFVR</sequence>
<comment type="caution">
    <text evidence="1">The sequence shown here is derived from an EMBL/GenBank/DDBJ whole genome shotgun (WGS) entry which is preliminary data.</text>
</comment>
<reference evidence="2" key="2">
    <citation type="journal article" date="2019" name="Mol. Plant Microbe Interact.">
        <title>Genome sequence resources for four phytopathogenic fungi from the Colletotrichum orbiculare species complex.</title>
        <authorList>
            <person name="Gan P."/>
            <person name="Tsushima A."/>
            <person name="Narusaka M."/>
            <person name="Narusaka Y."/>
            <person name="Takano Y."/>
            <person name="Kubo Y."/>
            <person name="Shirasu K."/>
        </authorList>
    </citation>
    <scope>GENOME REANNOTATION</scope>
    <source>
        <strain evidence="2">104-T / ATCC 96160 / CBS 514.97 / LARS 414 / MAFF 240422</strain>
    </source>
</reference>
<name>A0A484FRL3_COLOR</name>
<accession>A0A484FRL3</accession>
<evidence type="ECO:0000313" key="2">
    <source>
        <dbReference type="Proteomes" id="UP000014480"/>
    </source>
</evidence>
<dbReference type="EMBL" id="AMCV02000018">
    <property type="protein sequence ID" value="TDZ20124.1"/>
    <property type="molecule type" value="Genomic_DNA"/>
</dbReference>